<comment type="caution">
    <text evidence="1">The sequence shown here is derived from an EMBL/GenBank/DDBJ whole genome shotgun (WGS) entry which is preliminary data.</text>
</comment>
<gene>
    <name evidence="1" type="ORF">NW755_014216</name>
</gene>
<keyword evidence="2" id="KW-1185">Reference proteome</keyword>
<sequence length="173" mass="20203">MRDLVGSIKDWPRLFREAFRCASPGGFVESHEQSFIFQSDNKSIEPESALERMGDVFMEAGVKSDYSFTIVDEGTQRKLMEEAGFVDVKEEVKRMPISKKHEDPKLRKISKIAYEALLYDLEGRLLYVTTQVLRWPIEETYLFAMELRKQLEQMDVYVDHRIVVGRKPWSSSN</sequence>
<evidence type="ECO:0000313" key="1">
    <source>
        <dbReference type="EMBL" id="KAJ4176811.1"/>
    </source>
</evidence>
<evidence type="ECO:0000313" key="2">
    <source>
        <dbReference type="Proteomes" id="UP001152087"/>
    </source>
</evidence>
<dbReference type="Gene3D" id="3.40.50.150">
    <property type="entry name" value="Vaccinia Virus protein VP39"/>
    <property type="match status" value="1"/>
</dbReference>
<dbReference type="InterPro" id="IPR029063">
    <property type="entry name" value="SAM-dependent_MTases_sf"/>
</dbReference>
<dbReference type="EMBL" id="JAOQAV010000151">
    <property type="protein sequence ID" value="KAJ4176811.1"/>
    <property type="molecule type" value="Genomic_DNA"/>
</dbReference>
<dbReference type="AlphaFoldDB" id="A0A9W8QRA1"/>
<organism evidence="1 2">
    <name type="scientific">Fusarium falciforme</name>
    <dbReference type="NCBI Taxonomy" id="195108"/>
    <lineage>
        <taxon>Eukaryota</taxon>
        <taxon>Fungi</taxon>
        <taxon>Dikarya</taxon>
        <taxon>Ascomycota</taxon>
        <taxon>Pezizomycotina</taxon>
        <taxon>Sordariomycetes</taxon>
        <taxon>Hypocreomycetidae</taxon>
        <taxon>Hypocreales</taxon>
        <taxon>Nectriaceae</taxon>
        <taxon>Fusarium</taxon>
        <taxon>Fusarium solani species complex</taxon>
    </lineage>
</organism>
<name>A0A9W8QRA1_9HYPO</name>
<dbReference type="Proteomes" id="UP001152087">
    <property type="component" value="Unassembled WGS sequence"/>
</dbReference>
<dbReference type="SUPFAM" id="SSF53335">
    <property type="entry name" value="S-adenosyl-L-methionine-dependent methyltransferases"/>
    <property type="match status" value="1"/>
</dbReference>
<protein>
    <submittedName>
        <fullName evidence="1">Uncharacterized protein</fullName>
    </submittedName>
</protein>
<proteinExistence type="predicted"/>
<reference evidence="1" key="1">
    <citation type="submission" date="2022-09" db="EMBL/GenBank/DDBJ databases">
        <title>Fusarium specimens isolated from Avocado Roots.</title>
        <authorList>
            <person name="Stajich J."/>
            <person name="Roper C."/>
            <person name="Heimlech-Rivalta G."/>
        </authorList>
    </citation>
    <scope>NUCLEOTIDE SEQUENCE</scope>
    <source>
        <strain evidence="1">A02</strain>
    </source>
</reference>
<accession>A0A9W8QRA1</accession>